<dbReference type="EMBL" id="MPUH01001539">
    <property type="protein sequence ID" value="OMJ67238.1"/>
    <property type="molecule type" value="Genomic_DNA"/>
</dbReference>
<dbReference type="Proteomes" id="UP000187209">
    <property type="component" value="Unassembled WGS sequence"/>
</dbReference>
<reference evidence="1 2" key="1">
    <citation type="submission" date="2016-11" db="EMBL/GenBank/DDBJ databases">
        <title>The macronuclear genome of Stentor coeruleus: a giant cell with tiny introns.</title>
        <authorList>
            <person name="Slabodnick M."/>
            <person name="Ruby J.G."/>
            <person name="Reiff S.B."/>
            <person name="Swart E.C."/>
            <person name="Gosai S."/>
            <person name="Prabakaran S."/>
            <person name="Witkowska E."/>
            <person name="Larue G.E."/>
            <person name="Fisher S."/>
            <person name="Freeman R.M."/>
            <person name="Gunawardena J."/>
            <person name="Chu W."/>
            <person name="Stover N.A."/>
            <person name="Gregory B.D."/>
            <person name="Nowacki M."/>
            <person name="Derisi J."/>
            <person name="Roy S.W."/>
            <person name="Marshall W.F."/>
            <person name="Sood P."/>
        </authorList>
    </citation>
    <scope>NUCLEOTIDE SEQUENCE [LARGE SCALE GENOMIC DNA]</scope>
    <source>
        <strain evidence="1">WM001</strain>
    </source>
</reference>
<gene>
    <name evidence="1" type="ORF">SteCoe_35656</name>
</gene>
<protein>
    <submittedName>
        <fullName evidence="1">Uncharacterized protein</fullName>
    </submittedName>
</protein>
<keyword evidence="2" id="KW-1185">Reference proteome</keyword>
<name>A0A1R2ARV7_9CILI</name>
<accession>A0A1R2ARV7</accession>
<organism evidence="1 2">
    <name type="scientific">Stentor coeruleus</name>
    <dbReference type="NCBI Taxonomy" id="5963"/>
    <lineage>
        <taxon>Eukaryota</taxon>
        <taxon>Sar</taxon>
        <taxon>Alveolata</taxon>
        <taxon>Ciliophora</taxon>
        <taxon>Postciliodesmatophora</taxon>
        <taxon>Heterotrichea</taxon>
        <taxon>Heterotrichida</taxon>
        <taxon>Stentoridae</taxon>
        <taxon>Stentor</taxon>
    </lineage>
</organism>
<evidence type="ECO:0000313" key="1">
    <source>
        <dbReference type="EMBL" id="OMJ67238.1"/>
    </source>
</evidence>
<comment type="caution">
    <text evidence="1">The sequence shown here is derived from an EMBL/GenBank/DDBJ whole genome shotgun (WGS) entry which is preliminary data.</text>
</comment>
<sequence>MGCFASVAPPDLIKLDAGTNEVLRDKVAYYNDFYNEAKKHMKEIITQEYRINKYLTRFILEAKSTGSLETKLAECYLYIIIATLHSQQASKSDYNFKLSNYVPGILVNTDNLPDILKLKYKNLFKLSNLLPYIFHQLDELGTTIVNDIIIARDEIPREFKALADKNSKISLFAFARLERDWIDNYELISELGVRLDSLFHSAKSCVKVVNLVIKKADDNFLEIQRIVDQIDEWNYQTVPVALQEEVLKFVDKFLQPL</sequence>
<dbReference type="AlphaFoldDB" id="A0A1R2ARV7"/>
<evidence type="ECO:0000313" key="2">
    <source>
        <dbReference type="Proteomes" id="UP000187209"/>
    </source>
</evidence>
<proteinExistence type="predicted"/>